<gene>
    <name evidence="1" type="ORF">ACFYTF_14890</name>
</gene>
<sequence>MTAHDREESLRFARAVQRLNSTIDNRLALIEPDRVCLQEVPAQAPGDTAIVECDLFRVTLSSSEVHDDLTDLEALDLAKWWCSLHT</sequence>
<dbReference type="RefSeq" id="WP_387700723.1">
    <property type="nucleotide sequence ID" value="NZ_JBIAMX010000007.1"/>
</dbReference>
<keyword evidence="2" id="KW-1185">Reference proteome</keyword>
<name>A0ABW6PNY2_9NOCA</name>
<reference evidence="1 2" key="1">
    <citation type="submission" date="2024-10" db="EMBL/GenBank/DDBJ databases">
        <title>The Natural Products Discovery Center: Release of the First 8490 Sequenced Strains for Exploring Actinobacteria Biosynthetic Diversity.</title>
        <authorList>
            <person name="Kalkreuter E."/>
            <person name="Kautsar S.A."/>
            <person name="Yang D."/>
            <person name="Bader C.D."/>
            <person name="Teijaro C.N."/>
            <person name="Fluegel L."/>
            <person name="Davis C.M."/>
            <person name="Simpson J.R."/>
            <person name="Lauterbach L."/>
            <person name="Steele A.D."/>
            <person name="Gui C."/>
            <person name="Meng S."/>
            <person name="Li G."/>
            <person name="Viehrig K."/>
            <person name="Ye F."/>
            <person name="Su P."/>
            <person name="Kiefer A.F."/>
            <person name="Nichols A."/>
            <person name="Cepeda A.J."/>
            <person name="Yan W."/>
            <person name="Fan B."/>
            <person name="Jiang Y."/>
            <person name="Adhikari A."/>
            <person name="Zheng C.-J."/>
            <person name="Schuster L."/>
            <person name="Cowan T.M."/>
            <person name="Smanski M.J."/>
            <person name="Chevrette M.G."/>
            <person name="De Carvalho L.P.S."/>
            <person name="Shen B."/>
        </authorList>
    </citation>
    <scope>NUCLEOTIDE SEQUENCE [LARGE SCALE GENOMIC DNA]</scope>
    <source>
        <strain evidence="1 2">NPDC004045</strain>
    </source>
</reference>
<dbReference type="Proteomes" id="UP001601444">
    <property type="component" value="Unassembled WGS sequence"/>
</dbReference>
<comment type="caution">
    <text evidence="1">The sequence shown here is derived from an EMBL/GenBank/DDBJ whole genome shotgun (WGS) entry which is preliminary data.</text>
</comment>
<organism evidence="1 2">
    <name type="scientific">Nocardia thailandica</name>
    <dbReference type="NCBI Taxonomy" id="257275"/>
    <lineage>
        <taxon>Bacteria</taxon>
        <taxon>Bacillati</taxon>
        <taxon>Actinomycetota</taxon>
        <taxon>Actinomycetes</taxon>
        <taxon>Mycobacteriales</taxon>
        <taxon>Nocardiaceae</taxon>
        <taxon>Nocardia</taxon>
    </lineage>
</organism>
<evidence type="ECO:0000313" key="2">
    <source>
        <dbReference type="Proteomes" id="UP001601444"/>
    </source>
</evidence>
<accession>A0ABW6PNY2</accession>
<evidence type="ECO:0000313" key="1">
    <source>
        <dbReference type="EMBL" id="MFF0544114.1"/>
    </source>
</evidence>
<proteinExistence type="predicted"/>
<dbReference type="EMBL" id="JBIAMX010000007">
    <property type="protein sequence ID" value="MFF0544114.1"/>
    <property type="molecule type" value="Genomic_DNA"/>
</dbReference>
<protein>
    <submittedName>
        <fullName evidence="1">Uncharacterized protein</fullName>
    </submittedName>
</protein>